<dbReference type="PANTHER" id="PTHR11609">
    <property type="entry name" value="PURINE BIOSYNTHESIS PROTEIN 6/7, PUR6/7"/>
    <property type="match status" value="1"/>
</dbReference>
<proteinExistence type="inferred from homology"/>
<evidence type="ECO:0000256" key="4">
    <source>
        <dbReference type="ARBA" id="ARBA00022840"/>
    </source>
</evidence>
<dbReference type="InterPro" id="IPR016185">
    <property type="entry name" value="PreATP-grasp_dom_sf"/>
</dbReference>
<dbReference type="InterPro" id="IPR013815">
    <property type="entry name" value="ATP_grasp_subdomain_1"/>
</dbReference>
<dbReference type="FunFam" id="3.30.470.20:FF:000037">
    <property type="entry name" value="Phosphoribosylaminoimidazole carboxylase, chloroplastic"/>
    <property type="match status" value="1"/>
</dbReference>
<keyword evidence="10" id="KW-1185">Reference proteome</keyword>
<dbReference type="SUPFAM" id="SSF56059">
    <property type="entry name" value="Glutathione synthetase ATP-binding domain-like"/>
    <property type="match status" value="1"/>
</dbReference>
<evidence type="ECO:0000256" key="5">
    <source>
        <dbReference type="ARBA" id="ARBA00023239"/>
    </source>
</evidence>
<dbReference type="GO" id="GO:0005524">
    <property type="term" value="F:ATP binding"/>
    <property type="evidence" value="ECO:0007669"/>
    <property type="project" value="UniProtKB-UniRule"/>
</dbReference>
<dbReference type="PANTHER" id="PTHR11609:SF5">
    <property type="entry name" value="PHOSPHORIBOSYLAMINOIMIDAZOLE CARBOXYLASE"/>
    <property type="match status" value="1"/>
</dbReference>
<gene>
    <name evidence="6 7" type="primary">purK</name>
    <name evidence="9" type="ORF">SAMN05421780_10335</name>
</gene>
<dbReference type="Proteomes" id="UP000199514">
    <property type="component" value="Unassembled WGS sequence"/>
</dbReference>
<evidence type="ECO:0000256" key="6">
    <source>
        <dbReference type="HAMAP-Rule" id="MF_01928"/>
    </source>
</evidence>
<dbReference type="Gene3D" id="3.40.50.20">
    <property type="match status" value="1"/>
</dbReference>
<name>A0A1I1GNR4_9BACT</name>
<dbReference type="NCBIfam" id="TIGR01161">
    <property type="entry name" value="purK"/>
    <property type="match status" value="1"/>
</dbReference>
<dbReference type="Pfam" id="PF22660">
    <property type="entry name" value="RS_preATP-grasp-like"/>
    <property type="match status" value="1"/>
</dbReference>
<feature type="binding site" evidence="6">
    <location>
        <position position="185"/>
    </location>
    <ligand>
        <name>ATP</name>
        <dbReference type="ChEBI" id="CHEBI:30616"/>
    </ligand>
</feature>
<comment type="catalytic activity">
    <reaction evidence="6 7">
        <text>5-amino-1-(5-phospho-beta-D-ribosyl)imidazole + hydrogencarbonate + ATP = 5-carboxyamino-1-(5-phospho-D-ribosyl)imidazole + ADP + phosphate + 2 H(+)</text>
        <dbReference type="Rhea" id="RHEA:19317"/>
        <dbReference type="ChEBI" id="CHEBI:15378"/>
        <dbReference type="ChEBI" id="CHEBI:17544"/>
        <dbReference type="ChEBI" id="CHEBI:30616"/>
        <dbReference type="ChEBI" id="CHEBI:43474"/>
        <dbReference type="ChEBI" id="CHEBI:58730"/>
        <dbReference type="ChEBI" id="CHEBI:137981"/>
        <dbReference type="ChEBI" id="CHEBI:456216"/>
        <dbReference type="EC" id="6.3.4.18"/>
    </reaction>
</comment>
<dbReference type="InterPro" id="IPR011761">
    <property type="entry name" value="ATP-grasp"/>
</dbReference>
<feature type="binding site" evidence="6">
    <location>
        <position position="108"/>
    </location>
    <ligand>
        <name>ATP</name>
        <dbReference type="ChEBI" id="CHEBI:30616"/>
    </ligand>
</feature>
<dbReference type="GO" id="GO:0004638">
    <property type="term" value="F:phosphoribosylaminoimidazole carboxylase activity"/>
    <property type="evidence" value="ECO:0007669"/>
    <property type="project" value="InterPro"/>
</dbReference>
<dbReference type="HAMAP" id="MF_01928">
    <property type="entry name" value="PurK"/>
    <property type="match status" value="1"/>
</dbReference>
<dbReference type="EMBL" id="FOLE01000003">
    <property type="protein sequence ID" value="SFC13264.1"/>
    <property type="molecule type" value="Genomic_DNA"/>
</dbReference>
<evidence type="ECO:0000256" key="7">
    <source>
        <dbReference type="RuleBase" id="RU361200"/>
    </source>
</evidence>
<keyword evidence="1 6" id="KW-0547">Nucleotide-binding</keyword>
<comment type="function">
    <text evidence="7">Catalyzes the ATP-dependent conversion of 5-aminoimidazole ribonucleotide (AIR) and HCO(3)- to N5-carboxyaminoimidazole ribonucleotide (N5-CAIR).</text>
</comment>
<comment type="pathway">
    <text evidence="6 7">Purine metabolism; IMP biosynthesis via de novo pathway; 5-amino-1-(5-phospho-D-ribosyl)imidazole-4-carboxylate from 5-amino-1-(5-phospho-D-ribosyl)imidazole (N5-CAIR route): step 1/2.</text>
</comment>
<dbReference type="Gene3D" id="3.30.470.20">
    <property type="entry name" value="ATP-grasp fold, B domain"/>
    <property type="match status" value="1"/>
</dbReference>
<feature type="domain" description="ATP-grasp" evidence="8">
    <location>
        <begin position="112"/>
        <end position="294"/>
    </location>
</feature>
<feature type="binding site" evidence="6">
    <location>
        <position position="146"/>
    </location>
    <ligand>
        <name>ATP</name>
        <dbReference type="ChEBI" id="CHEBI:30616"/>
    </ligand>
</feature>
<feature type="binding site" evidence="6">
    <location>
        <begin position="177"/>
        <end position="180"/>
    </location>
    <ligand>
        <name>ATP</name>
        <dbReference type="ChEBI" id="CHEBI:30616"/>
    </ligand>
</feature>
<dbReference type="Gene3D" id="3.30.1490.20">
    <property type="entry name" value="ATP-grasp fold, A domain"/>
    <property type="match status" value="1"/>
</dbReference>
<dbReference type="AlphaFoldDB" id="A0A1I1GNR4"/>
<evidence type="ECO:0000259" key="8">
    <source>
        <dbReference type="PROSITE" id="PS50975"/>
    </source>
</evidence>
<comment type="similarity">
    <text evidence="6 7">Belongs to the PurK/PurT family.</text>
</comment>
<evidence type="ECO:0000313" key="9">
    <source>
        <dbReference type="EMBL" id="SFC13264.1"/>
    </source>
</evidence>
<dbReference type="InterPro" id="IPR011054">
    <property type="entry name" value="Rudment_hybrid_motif"/>
</dbReference>
<dbReference type="STRING" id="927664.SAMN05421780_10335"/>
<comment type="function">
    <text evidence="6">Catalyzes the ATP-dependent conversion of 5-aminoimidazole ribonucleotide (AIR) and HCO(3)(-) to N5-carboxyaminoimidazole ribonucleotide (N5-CAIR).</text>
</comment>
<keyword evidence="4 6" id="KW-0067">ATP-binding</keyword>
<organism evidence="9 10">
    <name type="scientific">Flexibacter flexilis DSM 6793</name>
    <dbReference type="NCBI Taxonomy" id="927664"/>
    <lineage>
        <taxon>Bacteria</taxon>
        <taxon>Pseudomonadati</taxon>
        <taxon>Bacteroidota</taxon>
        <taxon>Cytophagia</taxon>
        <taxon>Cytophagales</taxon>
        <taxon>Flexibacteraceae</taxon>
        <taxon>Flexibacter</taxon>
    </lineage>
</organism>
<dbReference type="GO" id="GO:0046872">
    <property type="term" value="F:metal ion binding"/>
    <property type="evidence" value="ECO:0007669"/>
    <property type="project" value="InterPro"/>
</dbReference>
<accession>A0A1I1GNR4</accession>
<dbReference type="OrthoDB" id="9804625at2"/>
<sequence>MSESIIYPFRLGLLGGGQLGRMLLPEASKLAIDVHILDPDANAPCRPFCSQFVQGSITDFDTVYQFGKDKNLITVEIENVNVEALAQLQAEGVAVYPQPQVLALIQDKRLQKQFYQENNIPTAPFVLTDTQQDLHAHTHLLPAVHKLGKAGYDGRGVQKLQHADELHKGFDSPSVLEQLIDFEQEISVIVARNTRGEIALFPPVAQVLDPVYNLVDYLIAPAELPETIAAEANRIATEIITRLDMVGILAVELFVTKDGKVLVNEVAPRPHNSGHHTIEANVTSQFEQHLRAILGLPLGATDTLQAAAMLNILGEAGHSGNVAYKGLDKVLGMKGVYVHLYGKATTKPQRKMGHITVTATAESPNPQEDLQQKIQTLKGLLRVEAANL</sequence>
<comment type="subunit">
    <text evidence="6 7">Homodimer.</text>
</comment>
<dbReference type="GO" id="GO:0005829">
    <property type="term" value="C:cytosol"/>
    <property type="evidence" value="ECO:0007669"/>
    <property type="project" value="TreeGrafter"/>
</dbReference>
<dbReference type="RefSeq" id="WP_091509633.1">
    <property type="nucleotide sequence ID" value="NZ_FOLE01000003.1"/>
</dbReference>
<comment type="caution">
    <text evidence="6">Lacks conserved residue(s) required for the propagation of feature annotation.</text>
</comment>
<dbReference type="UniPathway" id="UPA00074">
    <property type="reaction ID" value="UER00942"/>
</dbReference>
<dbReference type="PROSITE" id="PS50975">
    <property type="entry name" value="ATP_GRASP"/>
    <property type="match status" value="1"/>
</dbReference>
<dbReference type="InterPro" id="IPR054350">
    <property type="entry name" value="PurT/PurK_preATP-grasp"/>
</dbReference>
<keyword evidence="2 6" id="KW-0658">Purine biosynthesis</keyword>
<dbReference type="GO" id="GO:0034028">
    <property type="term" value="F:5-(carboxyamino)imidazole ribonucleotide synthase activity"/>
    <property type="evidence" value="ECO:0007669"/>
    <property type="project" value="UniProtKB-UniRule"/>
</dbReference>
<keyword evidence="6 7" id="KW-0436">Ligase</keyword>
<keyword evidence="5" id="KW-0456">Lyase</keyword>
<dbReference type="InterPro" id="IPR005875">
    <property type="entry name" value="PurK"/>
</dbReference>
<dbReference type="Pfam" id="PF02222">
    <property type="entry name" value="ATP-grasp"/>
    <property type="match status" value="1"/>
</dbReference>
<evidence type="ECO:0000256" key="3">
    <source>
        <dbReference type="ARBA" id="ARBA00022793"/>
    </source>
</evidence>
<feature type="binding site" evidence="6">
    <location>
        <begin position="264"/>
        <end position="265"/>
    </location>
    <ligand>
        <name>ATP</name>
        <dbReference type="ChEBI" id="CHEBI:30616"/>
    </ligand>
</feature>
<evidence type="ECO:0000256" key="1">
    <source>
        <dbReference type="ARBA" id="ARBA00022741"/>
    </source>
</evidence>
<dbReference type="InterPro" id="IPR040686">
    <property type="entry name" value="PurK_C"/>
</dbReference>
<dbReference type="NCBIfam" id="NF004679">
    <property type="entry name" value="PRK06019.1-5"/>
    <property type="match status" value="1"/>
</dbReference>
<keyword evidence="3" id="KW-0210">Decarboxylase</keyword>
<evidence type="ECO:0000256" key="2">
    <source>
        <dbReference type="ARBA" id="ARBA00022755"/>
    </source>
</evidence>
<dbReference type="GO" id="GO:0006189">
    <property type="term" value="P:'de novo' IMP biosynthetic process"/>
    <property type="evidence" value="ECO:0007669"/>
    <property type="project" value="UniProtKB-UniRule"/>
</dbReference>
<dbReference type="SUPFAM" id="SSF52440">
    <property type="entry name" value="PreATP-grasp domain"/>
    <property type="match status" value="1"/>
</dbReference>
<dbReference type="InterPro" id="IPR003135">
    <property type="entry name" value="ATP-grasp_carboxylate-amine"/>
</dbReference>
<protein>
    <recommendedName>
        <fullName evidence="6 7">N5-carboxyaminoimidazole ribonucleotide synthase</fullName>
        <shortName evidence="6 7">N5-CAIR synthase</shortName>
        <ecNumber evidence="6 7">6.3.4.18</ecNumber>
    </recommendedName>
    <alternativeName>
        <fullName evidence="6 7">5-(carboxyamino)imidazole ribonucleotide synthetase</fullName>
    </alternativeName>
</protein>
<evidence type="ECO:0000313" key="10">
    <source>
        <dbReference type="Proteomes" id="UP000199514"/>
    </source>
</evidence>
<dbReference type="Pfam" id="PF17769">
    <property type="entry name" value="PurK_C"/>
    <property type="match status" value="1"/>
</dbReference>
<reference evidence="9 10" key="1">
    <citation type="submission" date="2016-10" db="EMBL/GenBank/DDBJ databases">
        <authorList>
            <person name="de Groot N.N."/>
        </authorList>
    </citation>
    <scope>NUCLEOTIDE SEQUENCE [LARGE SCALE GENOMIC DNA]</scope>
    <source>
        <strain evidence="9 10">DSM 6793</strain>
    </source>
</reference>
<dbReference type="SUPFAM" id="SSF51246">
    <property type="entry name" value="Rudiment single hybrid motif"/>
    <property type="match status" value="1"/>
</dbReference>
<dbReference type="EC" id="6.3.4.18" evidence="6 7"/>